<dbReference type="STRING" id="78245.Xaut_0222"/>
<protein>
    <submittedName>
        <fullName evidence="1">Uncharacterized protein</fullName>
    </submittedName>
</protein>
<name>A7IBT8_XANP2</name>
<accession>A7IBT8</accession>
<reference evidence="1 2" key="1">
    <citation type="submission" date="2007-07" db="EMBL/GenBank/DDBJ databases">
        <title>Complete sequence of chromosome of Xanthobacter autotrophicus Py2.</title>
        <authorList>
            <consortium name="US DOE Joint Genome Institute"/>
            <person name="Copeland A."/>
            <person name="Lucas S."/>
            <person name="Lapidus A."/>
            <person name="Barry K."/>
            <person name="Glavina del Rio T."/>
            <person name="Hammon N."/>
            <person name="Israni S."/>
            <person name="Dalin E."/>
            <person name="Tice H."/>
            <person name="Pitluck S."/>
            <person name="Sims D."/>
            <person name="Brettin T."/>
            <person name="Bruce D."/>
            <person name="Detter J.C."/>
            <person name="Han C."/>
            <person name="Tapia R."/>
            <person name="Brainard J."/>
            <person name="Schmutz J."/>
            <person name="Larimer F."/>
            <person name="Land M."/>
            <person name="Hauser L."/>
            <person name="Kyrpides N."/>
            <person name="Kim E."/>
            <person name="Ensigns S.A."/>
            <person name="Richardson P."/>
        </authorList>
    </citation>
    <scope>NUCLEOTIDE SEQUENCE [LARGE SCALE GENOMIC DNA]</scope>
    <source>
        <strain evidence="2">ATCC BAA-1158 / Py2</strain>
    </source>
</reference>
<dbReference type="HOGENOM" id="CLU_531769_0_0_5"/>
<sequence>MTKTGRRHWLWVAFGIEATLLYGCLVHSAELGAVIPDNEKRKTARFDGTDVEIIQALLDSEEAQQIGDAVRTQSTLDLSRQGGPRIALGGSRHRLADGFGRRSRPMETYVGTDHPPLSDHGWTQALNFLKEMIGLDFRRLPDRLGAFDIYDVPEADGGDPPIDFSVERDRSTETLTYPEQFVLRATRKADDDYAVHLELELGQEPVFSKLITMHPSAMVQVEAVPFDHYRMSVFNRSGMLVQFEEHSLLLHINLNISAMGPTLAINDTLARSAQGLGPELRNSASKVRTRSTSRSKITAENDAAFEAHRTKMRALAHRLVPPSGSDRWFHRGIADEVGVIAHFNVLLDGARVSAGTIVDPYFGIDTLKRVISRLESLDVDLTVVTSLIETDPETNDPNASLLDELETVLRDLRGNGIPNAARKLRVRNLVDGPRQAFHDRYLLLTPHEGEREVYLLSNSLNRMAGKWPFCMSKLEGGAARDAALYIDGLANGRDISGSTQPTTNFQWPYDDAR</sequence>
<dbReference type="AlphaFoldDB" id="A7IBT8"/>
<dbReference type="eggNOG" id="ENOG50335B6">
    <property type="taxonomic scope" value="Bacteria"/>
</dbReference>
<dbReference type="EMBL" id="CP000781">
    <property type="protein sequence ID" value="ABS65481.1"/>
    <property type="molecule type" value="Genomic_DNA"/>
</dbReference>
<proteinExistence type="predicted"/>
<keyword evidence="2" id="KW-1185">Reference proteome</keyword>
<dbReference type="KEGG" id="xau:Xaut_0222"/>
<organism evidence="1 2">
    <name type="scientific">Xanthobacter autotrophicus (strain ATCC BAA-1158 / Py2)</name>
    <dbReference type="NCBI Taxonomy" id="78245"/>
    <lineage>
        <taxon>Bacteria</taxon>
        <taxon>Pseudomonadati</taxon>
        <taxon>Pseudomonadota</taxon>
        <taxon>Alphaproteobacteria</taxon>
        <taxon>Hyphomicrobiales</taxon>
        <taxon>Xanthobacteraceae</taxon>
        <taxon>Xanthobacter</taxon>
    </lineage>
</organism>
<evidence type="ECO:0000313" key="1">
    <source>
        <dbReference type="EMBL" id="ABS65481.1"/>
    </source>
</evidence>
<dbReference type="Proteomes" id="UP000002417">
    <property type="component" value="Chromosome"/>
</dbReference>
<gene>
    <name evidence="1" type="ordered locus">Xaut_0222</name>
</gene>
<evidence type="ECO:0000313" key="2">
    <source>
        <dbReference type="Proteomes" id="UP000002417"/>
    </source>
</evidence>
<dbReference type="NCBIfam" id="NF040700">
    <property type="entry name" value="VPA1262_N_dom"/>
    <property type="match status" value="1"/>
</dbReference>